<dbReference type="AlphaFoldDB" id="A0A443NUB3"/>
<evidence type="ECO:0000256" key="4">
    <source>
        <dbReference type="SAM" id="Phobius"/>
    </source>
</evidence>
<dbReference type="STRING" id="337451.A0A443NUB3"/>
<proteinExistence type="predicted"/>
<evidence type="ECO:0000313" key="5">
    <source>
        <dbReference type="EMBL" id="RWR82103.1"/>
    </source>
</evidence>
<reference evidence="5 6" key="1">
    <citation type="journal article" date="2019" name="Nat. Plants">
        <title>Stout camphor tree genome fills gaps in understanding of flowering plant genome evolution.</title>
        <authorList>
            <person name="Chaw S.M."/>
            <person name="Liu Y.C."/>
            <person name="Wu Y.W."/>
            <person name="Wang H.Y."/>
            <person name="Lin C.I."/>
            <person name="Wu C.S."/>
            <person name="Ke H.M."/>
            <person name="Chang L.Y."/>
            <person name="Hsu C.Y."/>
            <person name="Yang H.T."/>
            <person name="Sudianto E."/>
            <person name="Hsu M.H."/>
            <person name="Wu K.P."/>
            <person name="Wang L.N."/>
            <person name="Leebens-Mack J.H."/>
            <person name="Tsai I.J."/>
        </authorList>
    </citation>
    <scope>NUCLEOTIDE SEQUENCE [LARGE SCALE GENOMIC DNA]</scope>
    <source>
        <strain evidence="6">cv. Chaw 1501</strain>
        <tissue evidence="5">Young leaves</tissue>
    </source>
</reference>
<keyword evidence="4" id="KW-1133">Transmembrane helix</keyword>
<keyword evidence="6" id="KW-1185">Reference proteome</keyword>
<feature type="compositionally biased region" description="Polar residues" evidence="3">
    <location>
        <begin position="54"/>
        <end position="73"/>
    </location>
</feature>
<evidence type="ECO:0000256" key="1">
    <source>
        <dbReference type="ARBA" id="ARBA00004370"/>
    </source>
</evidence>
<organism evidence="5 6">
    <name type="scientific">Cinnamomum micranthum f. kanehirae</name>
    <dbReference type="NCBI Taxonomy" id="337451"/>
    <lineage>
        <taxon>Eukaryota</taxon>
        <taxon>Viridiplantae</taxon>
        <taxon>Streptophyta</taxon>
        <taxon>Embryophyta</taxon>
        <taxon>Tracheophyta</taxon>
        <taxon>Spermatophyta</taxon>
        <taxon>Magnoliopsida</taxon>
        <taxon>Magnoliidae</taxon>
        <taxon>Laurales</taxon>
        <taxon>Lauraceae</taxon>
        <taxon>Cinnamomum</taxon>
    </lineage>
</organism>
<comment type="subcellular location">
    <subcellularLocation>
        <location evidence="1">Membrane</location>
    </subcellularLocation>
</comment>
<dbReference type="GO" id="GO:0005886">
    <property type="term" value="C:plasma membrane"/>
    <property type="evidence" value="ECO:0007669"/>
    <property type="project" value="TreeGrafter"/>
</dbReference>
<dbReference type="InterPro" id="IPR044839">
    <property type="entry name" value="NDR1-like"/>
</dbReference>
<feature type="region of interest" description="Disordered" evidence="3">
    <location>
        <begin position="1"/>
        <end position="73"/>
    </location>
</feature>
<accession>A0A443NUB3</accession>
<dbReference type="Proteomes" id="UP000283530">
    <property type="component" value="Unassembled WGS sequence"/>
</dbReference>
<keyword evidence="2 4" id="KW-0472">Membrane</keyword>
<dbReference type="OrthoDB" id="903824at2759"/>
<sequence>MHAKTDSEVTSLAPSSPARSPRRPVYYVQSPSGDSHDGDKTTTSFHSTPVARSPTASPRHSSTTCKLSQNNPSRISLRDYPAIEEEGLLDDEDINKPLPRRYYFLAFVLGFILLFSIFSLILWGTSHSKKPNISMKSITFERFVIQAGTDSTGVPTDMISLNSTVTFTFRNIATFFGVHVESTPLDLSFSRLTIAKGDVKKFFQSRKSQRAMNVVVIGSRVPMYGAGSSWSSSTGNANVPVPLKLSFMVRARAYVLGKLVKPKFYIKVDCPVDLDPTKLNHPVSLKNSCKYS</sequence>
<feature type="transmembrane region" description="Helical" evidence="4">
    <location>
        <begin position="102"/>
        <end position="124"/>
    </location>
</feature>
<evidence type="ECO:0000256" key="3">
    <source>
        <dbReference type="SAM" id="MobiDB-lite"/>
    </source>
</evidence>
<name>A0A443NUB3_9MAGN</name>
<keyword evidence="4" id="KW-0812">Transmembrane</keyword>
<comment type="caution">
    <text evidence="5">The sequence shown here is derived from an EMBL/GenBank/DDBJ whole genome shotgun (WGS) entry which is preliminary data.</text>
</comment>
<dbReference type="PANTHER" id="PTHR31234">
    <property type="entry name" value="LATE EMBRYOGENESIS ABUNDANT (LEA) HYDROXYPROLINE-RICH GLYCOPROTEIN FAMILY"/>
    <property type="match status" value="1"/>
</dbReference>
<protein>
    <submittedName>
        <fullName evidence="5">Late embryogenesis abundant protein, LEA-14</fullName>
    </submittedName>
</protein>
<dbReference type="GO" id="GO:0098542">
    <property type="term" value="P:defense response to other organism"/>
    <property type="evidence" value="ECO:0007669"/>
    <property type="project" value="InterPro"/>
</dbReference>
<dbReference type="PANTHER" id="PTHR31234:SF2">
    <property type="entry name" value="OS05G0199100 PROTEIN"/>
    <property type="match status" value="1"/>
</dbReference>
<gene>
    <name evidence="5" type="ORF">CKAN_01081400</name>
</gene>
<evidence type="ECO:0000313" key="6">
    <source>
        <dbReference type="Proteomes" id="UP000283530"/>
    </source>
</evidence>
<dbReference type="EMBL" id="QPKB01000004">
    <property type="protein sequence ID" value="RWR82103.1"/>
    <property type="molecule type" value="Genomic_DNA"/>
</dbReference>
<evidence type="ECO:0000256" key="2">
    <source>
        <dbReference type="ARBA" id="ARBA00023136"/>
    </source>
</evidence>